<feature type="transmembrane region" description="Helical" evidence="1">
    <location>
        <begin position="202"/>
        <end position="220"/>
    </location>
</feature>
<proteinExistence type="predicted"/>
<name>A0A5B0H7W2_9BURK</name>
<keyword evidence="3" id="KW-1185">Reference proteome</keyword>
<keyword evidence="1" id="KW-1133">Transmembrane helix</keyword>
<dbReference type="AlphaFoldDB" id="A0A5B0H7W2"/>
<dbReference type="InterPro" id="IPR010699">
    <property type="entry name" value="DUF1275"/>
</dbReference>
<feature type="transmembrane region" description="Helical" evidence="1">
    <location>
        <begin position="81"/>
        <end position="104"/>
    </location>
</feature>
<dbReference type="EMBL" id="VTUZ01000009">
    <property type="protein sequence ID" value="KAA1011318.1"/>
    <property type="molecule type" value="Genomic_DNA"/>
</dbReference>
<dbReference type="PANTHER" id="PTHR37314:SF5">
    <property type="entry name" value="SLR0142 PROTEIN"/>
    <property type="match status" value="1"/>
</dbReference>
<keyword evidence="1" id="KW-0472">Membrane</keyword>
<feature type="transmembrane region" description="Helical" evidence="1">
    <location>
        <begin position="12"/>
        <end position="36"/>
    </location>
</feature>
<evidence type="ECO:0000256" key="1">
    <source>
        <dbReference type="SAM" id="Phobius"/>
    </source>
</evidence>
<feature type="transmembrane region" description="Helical" evidence="1">
    <location>
        <begin position="178"/>
        <end position="196"/>
    </location>
</feature>
<dbReference type="Proteomes" id="UP000325273">
    <property type="component" value="Unassembled WGS sequence"/>
</dbReference>
<dbReference type="PANTHER" id="PTHR37314">
    <property type="entry name" value="SLR0142 PROTEIN"/>
    <property type="match status" value="1"/>
</dbReference>
<evidence type="ECO:0000313" key="3">
    <source>
        <dbReference type="Proteomes" id="UP000325273"/>
    </source>
</evidence>
<keyword evidence="1" id="KW-0812">Transmembrane</keyword>
<sequence>MNDDNLLSATAGYVDTLSFVALFGLFTAHVTGNFVLIGGGIAGYGQGVFLKLMAFPAFILGVALSSFIIRGANPETPMRGACMLYAVQALLLLAFCVAGVRLGPKFNPENWAVVVCGMIGATAMGVQNAHSRLVARPGVPNTVMTGNVTQVILDALDICSPRVAADIKTAARTRITKMLPAIAAFALGAVAGALAYRNFGFWALLLPVIGVAWLAIHAWMHRNAVGKLAT</sequence>
<dbReference type="Pfam" id="PF06912">
    <property type="entry name" value="DUF1275"/>
    <property type="match status" value="1"/>
</dbReference>
<accession>A0A5B0H7W2</accession>
<dbReference type="RefSeq" id="WP_149670751.1">
    <property type="nucleotide sequence ID" value="NZ_VTUZ01000009.1"/>
</dbReference>
<comment type="caution">
    <text evidence="2">The sequence shown here is derived from an EMBL/GenBank/DDBJ whole genome shotgun (WGS) entry which is preliminary data.</text>
</comment>
<feature type="transmembrane region" description="Helical" evidence="1">
    <location>
        <begin position="48"/>
        <end position="69"/>
    </location>
</feature>
<evidence type="ECO:0000313" key="2">
    <source>
        <dbReference type="EMBL" id="KAA1011318.1"/>
    </source>
</evidence>
<organism evidence="2 3">
    <name type="scientific">Paraburkholderia panacisoli</name>
    <dbReference type="NCBI Taxonomy" id="2603818"/>
    <lineage>
        <taxon>Bacteria</taxon>
        <taxon>Pseudomonadati</taxon>
        <taxon>Pseudomonadota</taxon>
        <taxon>Betaproteobacteria</taxon>
        <taxon>Burkholderiales</taxon>
        <taxon>Burkholderiaceae</taxon>
        <taxon>Paraburkholderia</taxon>
    </lineage>
</organism>
<protein>
    <submittedName>
        <fullName evidence="2">DUF1275 domain-containing protein</fullName>
    </submittedName>
</protein>
<reference evidence="2 3" key="1">
    <citation type="submission" date="2019-08" db="EMBL/GenBank/DDBJ databases">
        <title>Paraburkholderia sp. DCY113.</title>
        <authorList>
            <person name="Kang J."/>
        </authorList>
    </citation>
    <scope>NUCLEOTIDE SEQUENCE [LARGE SCALE GENOMIC DNA]</scope>
    <source>
        <strain evidence="2 3">DCY113</strain>
    </source>
</reference>
<gene>
    <name evidence="2" type="ORF">FVF58_15350</name>
</gene>